<dbReference type="InterPro" id="IPR006059">
    <property type="entry name" value="SBP"/>
</dbReference>
<comment type="subcellular location">
    <subcellularLocation>
        <location evidence="1">Periplasm</location>
    </subcellularLocation>
</comment>
<dbReference type="GO" id="GO:0042597">
    <property type="term" value="C:periplasmic space"/>
    <property type="evidence" value="ECO:0007669"/>
    <property type="project" value="UniProtKB-SubCell"/>
</dbReference>
<dbReference type="KEGG" id="bpm:BURPS1710b_A1581"/>
<organism evidence="5 6">
    <name type="scientific">Burkholderia pseudomallei (strain 1710b)</name>
    <dbReference type="NCBI Taxonomy" id="320372"/>
    <lineage>
        <taxon>Bacteria</taxon>
        <taxon>Pseudomonadati</taxon>
        <taxon>Pseudomonadota</taxon>
        <taxon>Betaproteobacteria</taxon>
        <taxon>Burkholderiales</taxon>
        <taxon>Burkholderiaceae</taxon>
        <taxon>Burkholderia</taxon>
        <taxon>pseudomallei group</taxon>
    </lineage>
</organism>
<keyword evidence="2" id="KW-0813">Transport</keyword>
<evidence type="ECO:0000256" key="1">
    <source>
        <dbReference type="ARBA" id="ARBA00004418"/>
    </source>
</evidence>
<evidence type="ECO:0000256" key="3">
    <source>
        <dbReference type="ARBA" id="ARBA00022729"/>
    </source>
</evidence>
<protein>
    <submittedName>
        <fullName evidence="5">Putative ABC transport system, exported substrate-binding protein</fullName>
    </submittedName>
</protein>
<dbReference type="Gene3D" id="3.40.190.10">
    <property type="entry name" value="Periplasmic binding protein-like II"/>
    <property type="match status" value="2"/>
</dbReference>
<keyword evidence="4" id="KW-0574">Periplasm</keyword>
<dbReference type="EnsemblBacteria" id="ABA52202">
    <property type="protein sequence ID" value="ABA52202"/>
    <property type="gene ID" value="BURPS1710b_A1581"/>
</dbReference>
<name>Q3JI65_BURP1</name>
<accession>Q3JI65</accession>
<sequence>MGGISSNHGSFGIARYRRRCAACVRRVYERLRHQLLLGWCRHDHLAYVHLQRIEDRNYAKGKCYLDSRHWTFVDSTTDGLGSRQEGCRTDCYAGEIRAGSREHSNDRNRMKKVVGAMLLLAVGHAVSAELHIGSWPDYLPDTLIKKFQAETGIKTTLDTYASDAALTQKLQSGGGGYDVVIAGDYYVPVLVKSGLLQKLDKNKLPNIANIKPEYRHPSFDPQRDYAMPYTVVLTGFAYDSARVSGGKLDESWKSFFDPPAQLRGQIGDLDVEEELYMAASWYLGQDECTENPADAKRVLDVLQKQKPFVKTYSNDGTIDRLASKQIAVQHIWSGAAARAQDRLPSITFVYPREGVRLFMDSLLIPAKAQNTASAYQFVNWMMRPENIAQVTNAVRYNNEIIGSERYIDAALLKNSAIKTPEQYKIRLRPYKICSPAAIQLRNKVWLKLKGNR</sequence>
<evidence type="ECO:0000256" key="4">
    <source>
        <dbReference type="ARBA" id="ARBA00022764"/>
    </source>
</evidence>
<dbReference type="GO" id="GO:0019808">
    <property type="term" value="F:polyamine binding"/>
    <property type="evidence" value="ECO:0007669"/>
    <property type="project" value="InterPro"/>
</dbReference>
<dbReference type="Pfam" id="PF13416">
    <property type="entry name" value="SBP_bac_8"/>
    <property type="match status" value="1"/>
</dbReference>
<dbReference type="AlphaFoldDB" id="Q3JI65"/>
<keyword evidence="3" id="KW-0732">Signal</keyword>
<dbReference type="Proteomes" id="UP000002700">
    <property type="component" value="Chromosome II"/>
</dbReference>
<dbReference type="SUPFAM" id="SSF53850">
    <property type="entry name" value="Periplasmic binding protein-like II"/>
    <property type="match status" value="1"/>
</dbReference>
<dbReference type="InterPro" id="IPR001188">
    <property type="entry name" value="Sperm_putr-bd"/>
</dbReference>
<dbReference type="EMBL" id="CP000125">
    <property type="protein sequence ID" value="ABA52202.1"/>
    <property type="molecule type" value="Genomic_DNA"/>
</dbReference>
<dbReference type="GO" id="GO:0015846">
    <property type="term" value="P:polyamine transport"/>
    <property type="evidence" value="ECO:0007669"/>
    <property type="project" value="InterPro"/>
</dbReference>
<reference evidence="5 6" key="1">
    <citation type="submission" date="2005-09" db="EMBL/GenBank/DDBJ databases">
        <authorList>
            <person name="Woods D.E."/>
            <person name="Nierman W.C."/>
        </authorList>
    </citation>
    <scope>NUCLEOTIDE SEQUENCE [LARGE SCALE GENOMIC DNA]</scope>
    <source>
        <strain evidence="5 6">1710b</strain>
    </source>
</reference>
<dbReference type="PANTHER" id="PTHR30222:SF12">
    <property type="entry name" value="NORSPERMIDINE SENSOR"/>
    <property type="match status" value="1"/>
</dbReference>
<evidence type="ECO:0000256" key="2">
    <source>
        <dbReference type="ARBA" id="ARBA00022448"/>
    </source>
</evidence>
<gene>
    <name evidence="5" type="ordered locus">BURPS1710b_A1581</name>
</gene>
<dbReference type="HOGENOM" id="CLU_026974_1_0_4"/>
<dbReference type="PRINTS" id="PR00909">
    <property type="entry name" value="SPERMDNBNDNG"/>
</dbReference>
<dbReference type="PANTHER" id="PTHR30222">
    <property type="entry name" value="SPERMIDINE/PUTRESCINE-BINDING PERIPLASMIC PROTEIN"/>
    <property type="match status" value="1"/>
</dbReference>
<proteinExistence type="predicted"/>
<evidence type="ECO:0000313" key="6">
    <source>
        <dbReference type="Proteomes" id="UP000002700"/>
    </source>
</evidence>
<evidence type="ECO:0000313" key="5">
    <source>
        <dbReference type="EMBL" id="ABA52202.1"/>
    </source>
</evidence>